<dbReference type="CDD" id="cd08241">
    <property type="entry name" value="QOR1"/>
    <property type="match status" value="1"/>
</dbReference>
<gene>
    <name evidence="2" type="ORF">DFR27_0485</name>
</gene>
<dbReference type="InterPro" id="IPR036291">
    <property type="entry name" value="NAD(P)-bd_dom_sf"/>
</dbReference>
<dbReference type="EMBL" id="REFJ01000001">
    <property type="protein sequence ID" value="RMA82535.1"/>
    <property type="molecule type" value="Genomic_DNA"/>
</dbReference>
<evidence type="ECO:0000259" key="1">
    <source>
        <dbReference type="SMART" id="SM00829"/>
    </source>
</evidence>
<dbReference type="GO" id="GO:0016491">
    <property type="term" value="F:oxidoreductase activity"/>
    <property type="evidence" value="ECO:0007669"/>
    <property type="project" value="InterPro"/>
</dbReference>
<protein>
    <submittedName>
        <fullName evidence="2">NADPH2:quinone reductase</fullName>
    </submittedName>
</protein>
<dbReference type="OrthoDB" id="4190732at2"/>
<dbReference type="InterPro" id="IPR011032">
    <property type="entry name" value="GroES-like_sf"/>
</dbReference>
<feature type="domain" description="Enoyl reductase (ER)" evidence="1">
    <location>
        <begin position="10"/>
        <end position="322"/>
    </location>
</feature>
<evidence type="ECO:0000313" key="2">
    <source>
        <dbReference type="EMBL" id="RMA82535.1"/>
    </source>
</evidence>
<dbReference type="PANTHER" id="PTHR43677:SF4">
    <property type="entry name" value="QUINONE OXIDOREDUCTASE-LIKE PROTEIN 2"/>
    <property type="match status" value="1"/>
</dbReference>
<dbReference type="PANTHER" id="PTHR43677">
    <property type="entry name" value="SHORT-CHAIN DEHYDROGENASE/REDUCTASE"/>
    <property type="match status" value="1"/>
</dbReference>
<organism evidence="2 3">
    <name type="scientific">Umboniibacter marinipuniceus</name>
    <dbReference type="NCBI Taxonomy" id="569599"/>
    <lineage>
        <taxon>Bacteria</taxon>
        <taxon>Pseudomonadati</taxon>
        <taxon>Pseudomonadota</taxon>
        <taxon>Gammaproteobacteria</taxon>
        <taxon>Cellvibrionales</taxon>
        <taxon>Cellvibrionaceae</taxon>
        <taxon>Umboniibacter</taxon>
    </lineage>
</organism>
<accession>A0A3M0AJ01</accession>
<name>A0A3M0AJ01_9GAMM</name>
<dbReference type="SUPFAM" id="SSF51735">
    <property type="entry name" value="NAD(P)-binding Rossmann-fold domains"/>
    <property type="match status" value="1"/>
</dbReference>
<dbReference type="InterPro" id="IPR051397">
    <property type="entry name" value="Zn-ADH-like_protein"/>
</dbReference>
<comment type="caution">
    <text evidence="2">The sequence shown here is derived from an EMBL/GenBank/DDBJ whole genome shotgun (WGS) entry which is preliminary data.</text>
</comment>
<dbReference type="Proteomes" id="UP000267187">
    <property type="component" value="Unassembled WGS sequence"/>
</dbReference>
<keyword evidence="3" id="KW-1185">Reference proteome</keyword>
<dbReference type="SUPFAM" id="SSF50129">
    <property type="entry name" value="GroES-like"/>
    <property type="match status" value="1"/>
</dbReference>
<reference evidence="2 3" key="1">
    <citation type="submission" date="2018-10" db="EMBL/GenBank/DDBJ databases">
        <title>Genomic Encyclopedia of Type Strains, Phase IV (KMG-IV): sequencing the most valuable type-strain genomes for metagenomic binning, comparative biology and taxonomic classification.</title>
        <authorList>
            <person name="Goeker M."/>
        </authorList>
    </citation>
    <scope>NUCLEOTIDE SEQUENCE [LARGE SCALE GENOMIC DNA]</scope>
    <source>
        <strain evidence="2 3">DSM 25080</strain>
    </source>
</reference>
<dbReference type="RefSeq" id="WP_121875860.1">
    <property type="nucleotide sequence ID" value="NZ_REFJ01000001.1"/>
</dbReference>
<sequence length="324" mass="34192">MKAIVCNELGPIENLRLEEVDSPKVAKGEVLVEIKAAGVNYPDTLVVQGKYQIKPPTPYIPGVEASGLIAEVGEGVSHWKVGDRVIVTPLGGAFAEYCVVPSTQVQPMASNMSFEQAAGFTITYATSYYALKQRAKLQPGETVLVLGAAGGVGVTCIEIAKAMGATVIAAASSDEKLAFAKSVGADHLINYATESLKDRVKALTAGKGVDVVYDPVGGDLAQQALRSTGWEGRYLVIGFASGDIPAFPANLTLVKGSSVMGVWWGAWAGRDPQAAQQNHMELLAMVEEGRLTPLVTNTFALADTVDAFKRLVNRQAMGKVVITP</sequence>
<dbReference type="SMART" id="SM00829">
    <property type="entry name" value="PKS_ER"/>
    <property type="match status" value="1"/>
</dbReference>
<dbReference type="Gene3D" id="3.90.180.10">
    <property type="entry name" value="Medium-chain alcohol dehydrogenases, catalytic domain"/>
    <property type="match status" value="1"/>
</dbReference>
<dbReference type="AlphaFoldDB" id="A0A3M0AJ01"/>
<dbReference type="Pfam" id="PF08240">
    <property type="entry name" value="ADH_N"/>
    <property type="match status" value="1"/>
</dbReference>
<dbReference type="InterPro" id="IPR020843">
    <property type="entry name" value="ER"/>
</dbReference>
<dbReference type="InterPro" id="IPR013149">
    <property type="entry name" value="ADH-like_C"/>
</dbReference>
<evidence type="ECO:0000313" key="3">
    <source>
        <dbReference type="Proteomes" id="UP000267187"/>
    </source>
</evidence>
<dbReference type="Gene3D" id="3.40.50.720">
    <property type="entry name" value="NAD(P)-binding Rossmann-like Domain"/>
    <property type="match status" value="1"/>
</dbReference>
<dbReference type="InterPro" id="IPR013154">
    <property type="entry name" value="ADH-like_N"/>
</dbReference>
<dbReference type="Pfam" id="PF00107">
    <property type="entry name" value="ADH_zinc_N"/>
    <property type="match status" value="1"/>
</dbReference>
<proteinExistence type="predicted"/>